<accession>A0A1H9UPE3</accession>
<gene>
    <name evidence="2" type="ORF">SAMN05421870_10916</name>
</gene>
<dbReference type="PANTHER" id="PTHR43293:SF3">
    <property type="entry name" value="CHOLESTEROL RING-CLEAVING HYDROLASE IPDB SUBUNIT"/>
    <property type="match status" value="1"/>
</dbReference>
<dbReference type="SUPFAM" id="SSF100950">
    <property type="entry name" value="NagB/RpiA/CoA transferase-like"/>
    <property type="match status" value="1"/>
</dbReference>
<comment type="similarity">
    <text evidence="1">Belongs to the 3-oxoacid CoA-transferase subunit B family.</text>
</comment>
<sequence length="254" mass="27690">MTGTTGTTAPTRAEVCVVACAEAWRGDGEVLAAAAGGVVPTLGARLARLTFSPHLLLTDGEAMLLSTPEDPGRFEGWLPYRRHLALAARGRRHMMMGAAQLDRYGNQNISCIGDHDRPARQLLGARGAPSNTVNHPVSYWVPRHSVRVFVERVDMVSGVGYDRAAASGPGAARFHGLRRVVTDLAVLDFATGDRRMRLASVHPGVDVVQVRERTGFDLAVPDEVPVTRRPTRRELRLLREVLDPHGAREQEVRA</sequence>
<dbReference type="PANTHER" id="PTHR43293">
    <property type="entry name" value="ACETATE COA-TRANSFERASE YDIF"/>
    <property type="match status" value="1"/>
</dbReference>
<keyword evidence="3" id="KW-1185">Reference proteome</keyword>
<organism evidence="2 3">
    <name type="scientific">Streptomyces qinglanensis</name>
    <dbReference type="NCBI Taxonomy" id="943816"/>
    <lineage>
        <taxon>Bacteria</taxon>
        <taxon>Bacillati</taxon>
        <taxon>Actinomycetota</taxon>
        <taxon>Actinomycetes</taxon>
        <taxon>Kitasatosporales</taxon>
        <taxon>Streptomycetaceae</taxon>
        <taxon>Streptomyces</taxon>
    </lineage>
</organism>
<dbReference type="EMBL" id="FOGO01000009">
    <property type="protein sequence ID" value="SES11286.1"/>
    <property type="molecule type" value="Genomic_DNA"/>
</dbReference>
<proteinExistence type="inferred from homology"/>
<name>A0A1H9UPE3_9ACTN</name>
<dbReference type="InterPro" id="IPR037171">
    <property type="entry name" value="NagB/RpiA_transferase-like"/>
</dbReference>
<dbReference type="GO" id="GO:0008410">
    <property type="term" value="F:CoA-transferase activity"/>
    <property type="evidence" value="ECO:0007669"/>
    <property type="project" value="InterPro"/>
</dbReference>
<dbReference type="RefSeq" id="WP_075001608.1">
    <property type="nucleotide sequence ID" value="NZ_FOGO01000009.1"/>
</dbReference>
<dbReference type="InterPro" id="IPR004165">
    <property type="entry name" value="CoA_trans_fam_I"/>
</dbReference>
<evidence type="ECO:0000313" key="3">
    <source>
        <dbReference type="Proteomes" id="UP000182841"/>
    </source>
</evidence>
<dbReference type="Proteomes" id="UP000182841">
    <property type="component" value="Unassembled WGS sequence"/>
</dbReference>
<dbReference type="AlphaFoldDB" id="A0A1H9UPE3"/>
<dbReference type="Gene3D" id="3.40.1080.10">
    <property type="entry name" value="Glutaconate Coenzyme A-transferase"/>
    <property type="match status" value="1"/>
</dbReference>
<evidence type="ECO:0000256" key="1">
    <source>
        <dbReference type="ARBA" id="ARBA00007047"/>
    </source>
</evidence>
<protein>
    <submittedName>
        <fullName evidence="2">Acyl CoA:acetate/3-ketoacid CoA transferase, beta subunit</fullName>
    </submittedName>
</protein>
<evidence type="ECO:0000313" key="2">
    <source>
        <dbReference type="EMBL" id="SES11286.1"/>
    </source>
</evidence>
<keyword evidence="2" id="KW-0808">Transferase</keyword>
<dbReference type="SMART" id="SM00882">
    <property type="entry name" value="CoA_trans"/>
    <property type="match status" value="1"/>
</dbReference>
<reference evidence="3" key="1">
    <citation type="submission" date="2016-10" db="EMBL/GenBank/DDBJ databases">
        <authorList>
            <person name="Varghese N."/>
            <person name="Submissions S."/>
        </authorList>
    </citation>
    <scope>NUCLEOTIDE SEQUENCE [LARGE SCALE GENOMIC DNA]</scope>
    <source>
        <strain evidence="3">CGMCC 4.6825</strain>
    </source>
</reference>
<dbReference type="OrthoDB" id="9813111at2"/>
<dbReference type="Pfam" id="PF01144">
    <property type="entry name" value="CoA_trans"/>
    <property type="match status" value="1"/>
</dbReference>